<protein>
    <submittedName>
        <fullName evidence="2">Uncharacterized protein</fullName>
    </submittedName>
</protein>
<name>A5G2R3_ACICJ</name>
<proteinExistence type="predicted"/>
<evidence type="ECO:0000313" key="3">
    <source>
        <dbReference type="Proteomes" id="UP000000245"/>
    </source>
</evidence>
<reference evidence="2 3" key="1">
    <citation type="submission" date="2007-05" db="EMBL/GenBank/DDBJ databases">
        <title>Complete sequence of chromosome of Acidiphilium cryptum JF-5.</title>
        <authorList>
            <consortium name="US DOE Joint Genome Institute"/>
            <person name="Copeland A."/>
            <person name="Lucas S."/>
            <person name="Lapidus A."/>
            <person name="Barry K."/>
            <person name="Detter J.C."/>
            <person name="Glavina del Rio T."/>
            <person name="Hammon N."/>
            <person name="Israni S."/>
            <person name="Dalin E."/>
            <person name="Tice H."/>
            <person name="Pitluck S."/>
            <person name="Sims D."/>
            <person name="Brettin T."/>
            <person name="Bruce D."/>
            <person name="Han C."/>
            <person name="Schmutz J."/>
            <person name="Larimer F."/>
            <person name="Land M."/>
            <person name="Hauser L."/>
            <person name="Kyrpides N."/>
            <person name="Kim E."/>
            <person name="Magnuson T."/>
            <person name="Richardson P."/>
        </authorList>
    </citation>
    <scope>NUCLEOTIDE SEQUENCE [LARGE SCALE GENOMIC DNA]</scope>
    <source>
        <strain evidence="2 3">JF-5</strain>
    </source>
</reference>
<evidence type="ECO:0000256" key="1">
    <source>
        <dbReference type="SAM" id="MobiDB-lite"/>
    </source>
</evidence>
<evidence type="ECO:0000313" key="2">
    <source>
        <dbReference type="EMBL" id="ABQ32145.1"/>
    </source>
</evidence>
<keyword evidence="3" id="KW-1185">Reference proteome</keyword>
<dbReference type="STRING" id="349163.Acry_2955"/>
<dbReference type="EMBL" id="CP000697">
    <property type="protein sequence ID" value="ABQ32145.1"/>
    <property type="molecule type" value="Genomic_DNA"/>
</dbReference>
<accession>A5G2R3</accession>
<dbReference type="RefSeq" id="WP_012040435.1">
    <property type="nucleotide sequence ID" value="NC_009484.1"/>
</dbReference>
<feature type="region of interest" description="Disordered" evidence="1">
    <location>
        <begin position="144"/>
        <end position="189"/>
    </location>
</feature>
<sequence>MSTTDDIAARLARIVAGLVDLVAAKGLARGLGGPFIILIATRLNRLVARFAASAQAAVKPRRGAKPRPARAHVPSPLPRRFAWLLRVLPGTGAAASQLRHLLDDPDMTALIESRPATGRALRPLCHLLGIRPPPALRRKVALRAPLSPRPRARPAPPPAPSPLLPRRRLARPPGNRACPLHPDLRLDTG</sequence>
<gene>
    <name evidence="2" type="ordered locus">Acry_2955</name>
</gene>
<dbReference type="AlphaFoldDB" id="A5G2R3"/>
<dbReference type="HOGENOM" id="CLU_113985_0_0_5"/>
<feature type="compositionally biased region" description="Pro residues" evidence="1">
    <location>
        <begin position="153"/>
        <end position="163"/>
    </location>
</feature>
<dbReference type="Proteomes" id="UP000000245">
    <property type="component" value="Chromosome"/>
</dbReference>
<organism evidence="2 3">
    <name type="scientific">Acidiphilium cryptum (strain JF-5)</name>
    <dbReference type="NCBI Taxonomy" id="349163"/>
    <lineage>
        <taxon>Bacteria</taxon>
        <taxon>Pseudomonadati</taxon>
        <taxon>Pseudomonadota</taxon>
        <taxon>Alphaproteobacteria</taxon>
        <taxon>Acetobacterales</taxon>
        <taxon>Acidocellaceae</taxon>
        <taxon>Acidiphilium</taxon>
    </lineage>
</organism>
<dbReference type="KEGG" id="acr:Acry_2955"/>